<evidence type="ECO:0000256" key="6">
    <source>
        <dbReference type="ARBA" id="ARBA00065586"/>
    </source>
</evidence>
<evidence type="ECO:0000256" key="4">
    <source>
        <dbReference type="ARBA" id="ARBA00023187"/>
    </source>
</evidence>
<keyword evidence="3 8" id="KW-0694">RNA-binding</keyword>
<keyword evidence="8" id="KW-0747">Spliceosome</keyword>
<dbReference type="GO" id="GO:0003723">
    <property type="term" value="F:RNA binding"/>
    <property type="evidence" value="ECO:0007669"/>
    <property type="project" value="UniProtKB-UniRule"/>
</dbReference>
<evidence type="ECO:0000313" key="10">
    <source>
        <dbReference type="Proteomes" id="UP000479000"/>
    </source>
</evidence>
<dbReference type="InterPro" id="IPR035979">
    <property type="entry name" value="RBD_domain_sf"/>
</dbReference>
<dbReference type="AlphaFoldDB" id="A0A6H5H6R5"/>
<dbReference type="InterPro" id="IPR040052">
    <property type="entry name" value="RBM17"/>
</dbReference>
<dbReference type="GO" id="GO:0000380">
    <property type="term" value="P:alternative mRNA splicing, via spliceosome"/>
    <property type="evidence" value="ECO:0007669"/>
    <property type="project" value="TreeGrafter"/>
</dbReference>
<evidence type="ECO:0000256" key="1">
    <source>
        <dbReference type="ARBA" id="ARBA00004123"/>
    </source>
</evidence>
<dbReference type="PANTHER" id="PTHR13288">
    <property type="entry name" value="SPLICING FACTOR 45 SPF45"/>
    <property type="match status" value="1"/>
</dbReference>
<dbReference type="PROSITE" id="PS50102">
    <property type="entry name" value="RRM"/>
    <property type="match status" value="1"/>
</dbReference>
<comment type="subunit">
    <text evidence="6">Binds SXL. Associates with the spliceosome. Interacts with SF3B1, SF1 and U2AF2.</text>
</comment>
<dbReference type="CDD" id="cd12647">
    <property type="entry name" value="RRM_UHM_SPF45"/>
    <property type="match status" value="1"/>
</dbReference>
<evidence type="ECO:0000313" key="9">
    <source>
        <dbReference type="EMBL" id="CAB0011169.1"/>
    </source>
</evidence>
<organism evidence="9 10">
    <name type="scientific">Nesidiocoris tenuis</name>
    <dbReference type="NCBI Taxonomy" id="355587"/>
    <lineage>
        <taxon>Eukaryota</taxon>
        <taxon>Metazoa</taxon>
        <taxon>Ecdysozoa</taxon>
        <taxon>Arthropoda</taxon>
        <taxon>Hexapoda</taxon>
        <taxon>Insecta</taxon>
        <taxon>Pterygota</taxon>
        <taxon>Neoptera</taxon>
        <taxon>Paraneoptera</taxon>
        <taxon>Hemiptera</taxon>
        <taxon>Heteroptera</taxon>
        <taxon>Panheteroptera</taxon>
        <taxon>Cimicomorpha</taxon>
        <taxon>Miridae</taxon>
        <taxon>Dicyphina</taxon>
        <taxon>Nesidiocoris</taxon>
    </lineage>
</organism>
<comment type="function">
    <text evidence="8">Splice factor that binds to the single-stranded 3'AG at the exon/intron border and promotes its utilization in the second catalytic step. Involved in the regulation of alternative splicing and the utilization of cryptic splice sites.</text>
</comment>
<evidence type="ECO:0000256" key="3">
    <source>
        <dbReference type="ARBA" id="ARBA00022884"/>
    </source>
</evidence>
<dbReference type="Pfam" id="PF00076">
    <property type="entry name" value="RRM_1"/>
    <property type="match status" value="1"/>
</dbReference>
<evidence type="ECO:0000256" key="5">
    <source>
        <dbReference type="ARBA" id="ARBA00023242"/>
    </source>
</evidence>
<sequence length="369" mass="41044">MSLYDDVDTLRQKSDEVAGWSSGIKLFQSQLQAKKAASSIKREPNSKKASVLAPVFDLNTKRDEEDAEESKEGLYAAYGDDLDWNFTGEEYNPLWPNDYEKVVKDLRELREKEREKEDEERLKKREERERRNNPRSDPLSDDLKGEPADDDDGPLTAKPSRGGVAIAPPPSLVEQVVPKAYGASVAAKIMAKYGFKEGQGLGKKEQGMSMALQVEKTSKRGGRIVHEKEMMPPPPPALLPAPTSGPSSPPPAPPAPASPPRPASITEIMKTPSKVVLLRNMVGPGEVDEDLEPEVKDECNTKYGDVVRVIIYELPNTIPEESVRIFVEFKRIESAIKAVVDLNGRFFGGRQVMAGFYPWEKLENLQLLD</sequence>
<gene>
    <name evidence="9" type="ORF">NTEN_LOCUS16162</name>
</gene>
<evidence type="ECO:0000256" key="8">
    <source>
        <dbReference type="PIRNR" id="PIRNR031066"/>
    </source>
</evidence>
<comment type="subcellular location">
    <subcellularLocation>
        <location evidence="1 8">Nucleus</location>
    </subcellularLocation>
</comment>
<keyword evidence="10" id="KW-1185">Reference proteome</keyword>
<dbReference type="FunFam" id="3.30.70.330:FF:000079">
    <property type="entry name" value="Putative splicing factor 45"/>
    <property type="match status" value="1"/>
</dbReference>
<dbReference type="Gene3D" id="3.30.70.330">
    <property type="match status" value="1"/>
</dbReference>
<dbReference type="EMBL" id="CADCXU010023791">
    <property type="protein sequence ID" value="CAB0011169.1"/>
    <property type="molecule type" value="Genomic_DNA"/>
</dbReference>
<dbReference type="GO" id="GO:0071011">
    <property type="term" value="C:precatalytic spliceosome"/>
    <property type="evidence" value="ECO:0007669"/>
    <property type="project" value="TreeGrafter"/>
</dbReference>
<dbReference type="OrthoDB" id="5411533at2759"/>
<accession>A0A6H5H6R5</accession>
<dbReference type="GO" id="GO:0045292">
    <property type="term" value="P:mRNA cis splicing, via spliceosome"/>
    <property type="evidence" value="ECO:0007669"/>
    <property type="project" value="UniProtKB-UniRule"/>
</dbReference>
<name>A0A6H5H6R5_9HEMI</name>
<evidence type="ECO:0000256" key="7">
    <source>
        <dbReference type="ARBA" id="ARBA00074919"/>
    </source>
</evidence>
<keyword evidence="2 8" id="KW-0507">mRNA processing</keyword>
<dbReference type="InterPro" id="IPR000467">
    <property type="entry name" value="G_patch_dom"/>
</dbReference>
<dbReference type="InterPro" id="IPR003954">
    <property type="entry name" value="RRM_euk-type"/>
</dbReference>
<keyword evidence="4 8" id="KW-0508">mRNA splicing</keyword>
<dbReference type="SMART" id="SM00361">
    <property type="entry name" value="RRM_1"/>
    <property type="match status" value="1"/>
</dbReference>
<proteinExistence type="predicted"/>
<keyword evidence="5 8" id="KW-0539">Nucleus</keyword>
<dbReference type="InterPro" id="IPR034653">
    <property type="entry name" value="SPF45_RRM"/>
</dbReference>
<dbReference type="PANTHER" id="PTHR13288:SF8">
    <property type="entry name" value="SPLICING FACTOR 45"/>
    <property type="match status" value="1"/>
</dbReference>
<evidence type="ECO:0000256" key="2">
    <source>
        <dbReference type="ARBA" id="ARBA00022664"/>
    </source>
</evidence>
<comment type="subunit">
    <text evidence="8">Associates with the spliceosome.</text>
</comment>
<dbReference type="PIRSF" id="PIRSF031066">
    <property type="entry name" value="Splicing_factor_SPF45"/>
    <property type="match status" value="1"/>
</dbReference>
<dbReference type="GO" id="GO:0005654">
    <property type="term" value="C:nucleoplasm"/>
    <property type="evidence" value="ECO:0007669"/>
    <property type="project" value="UniProtKB-UniRule"/>
</dbReference>
<reference evidence="9 10" key="1">
    <citation type="submission" date="2020-02" db="EMBL/GenBank/DDBJ databases">
        <authorList>
            <person name="Ferguson B K."/>
        </authorList>
    </citation>
    <scope>NUCLEOTIDE SEQUENCE [LARGE SCALE GENOMIC DNA]</scope>
</reference>
<dbReference type="InterPro" id="IPR012677">
    <property type="entry name" value="Nucleotide-bd_a/b_plait_sf"/>
</dbReference>
<dbReference type="Proteomes" id="UP000479000">
    <property type="component" value="Unassembled WGS sequence"/>
</dbReference>
<dbReference type="SMART" id="SM00443">
    <property type="entry name" value="G_patch"/>
    <property type="match status" value="1"/>
</dbReference>
<dbReference type="Pfam" id="PF01585">
    <property type="entry name" value="G-patch"/>
    <property type="match status" value="1"/>
</dbReference>
<protein>
    <recommendedName>
        <fullName evidence="7 8">Splicing factor 45</fullName>
    </recommendedName>
    <alternativeName>
        <fullName evidence="8">RNA-binding motif protein 17</fullName>
    </alternativeName>
</protein>
<dbReference type="InterPro" id="IPR000504">
    <property type="entry name" value="RRM_dom"/>
</dbReference>
<dbReference type="SUPFAM" id="SSF54928">
    <property type="entry name" value="RNA-binding domain, RBD"/>
    <property type="match status" value="1"/>
</dbReference>
<dbReference type="PROSITE" id="PS50174">
    <property type="entry name" value="G_PATCH"/>
    <property type="match status" value="1"/>
</dbReference>